<feature type="region of interest" description="Disordered" evidence="1">
    <location>
        <begin position="316"/>
        <end position="341"/>
    </location>
</feature>
<comment type="caution">
    <text evidence="2">The sequence shown here is derived from an EMBL/GenBank/DDBJ whole genome shotgun (WGS) entry which is preliminary data.</text>
</comment>
<evidence type="ECO:0000313" key="3">
    <source>
        <dbReference type="Proteomes" id="UP000626109"/>
    </source>
</evidence>
<feature type="non-terminal residue" evidence="2">
    <location>
        <position position="341"/>
    </location>
</feature>
<organism evidence="2 3">
    <name type="scientific">Polarella glacialis</name>
    <name type="common">Dinoflagellate</name>
    <dbReference type="NCBI Taxonomy" id="89957"/>
    <lineage>
        <taxon>Eukaryota</taxon>
        <taxon>Sar</taxon>
        <taxon>Alveolata</taxon>
        <taxon>Dinophyceae</taxon>
        <taxon>Suessiales</taxon>
        <taxon>Suessiaceae</taxon>
        <taxon>Polarella</taxon>
    </lineage>
</organism>
<proteinExistence type="predicted"/>
<evidence type="ECO:0000256" key="1">
    <source>
        <dbReference type="SAM" id="MobiDB-lite"/>
    </source>
</evidence>
<dbReference type="Proteomes" id="UP000626109">
    <property type="component" value="Unassembled WGS sequence"/>
</dbReference>
<dbReference type="AlphaFoldDB" id="A0A813L3Z2"/>
<evidence type="ECO:0000313" key="2">
    <source>
        <dbReference type="EMBL" id="CAE8719349.1"/>
    </source>
</evidence>
<sequence>MKRLEIPDVRAATLFDTYKQCPALLGPGQIEVFNLPLPKAGETAAASASSKGVVCAVDAETQRRSEAARLVPLFGGALVALPDGSDVIVRSLSRDENAAALRLACGAHVVALVLVQAPGALSAGQGESVLVASTVGGGIVVLAVASSGEARLVHRFGLEVAEDHFGEAFVVAAISTPDGSAIHVLAQRAVRGSTMQGSQSHMQVLAFRLNLTGEKLLQPLGLLRGLQPVISARFVAADTALLVSESVFEAQDVATPTHAQRGAKQVAAGDTPMDACSTAGEGSGSLTLLRLGVGADASSPPLPTAESWELPRGDVLAAWPEDGDSPADSGLGLAISDGSRG</sequence>
<protein>
    <submittedName>
        <fullName evidence="2">Uncharacterized protein</fullName>
    </submittedName>
</protein>
<name>A0A813L3Z2_POLGL</name>
<gene>
    <name evidence="2" type="ORF">PGLA2088_LOCUS40598</name>
</gene>
<accession>A0A813L3Z2</accession>
<dbReference type="EMBL" id="CAJNNW010033522">
    <property type="protein sequence ID" value="CAE8719349.1"/>
    <property type="molecule type" value="Genomic_DNA"/>
</dbReference>
<reference evidence="2" key="1">
    <citation type="submission" date="2021-02" db="EMBL/GenBank/DDBJ databases">
        <authorList>
            <person name="Dougan E. K."/>
            <person name="Rhodes N."/>
            <person name="Thang M."/>
            <person name="Chan C."/>
        </authorList>
    </citation>
    <scope>NUCLEOTIDE SEQUENCE</scope>
</reference>